<sequence length="519" mass="55798">MSLRNNGRLSRREILKALSMCAAGSATLGPLLTGCRDALSSPAALEQLGGVRQARLDGKPRFLIVVGAVGGASIIDSMLAVRGSETTRAGGNAARLNTFADAQVQNVDGSPFRAVKVDSPQLGNIPVPVKTDQLPFVKKYKDSMLVATSVGTSVNHVIAQKRSLTGNNAWRGRTLQECVALQYGAGLPLPNVNMGNGGFVERGTDDSLPAYCYGEVVANPSLWPLGLDGMKGLKDVPSRDVVALARSTRNTLDAQSVFGRTFDDAEALRLWNEQRTSGQSALEVQELISRLNVLPDQPPKMPLSEYGLSSSPDAERLREVFPDYMSDPVEGQAALAFLLIKNRVSVSVTLGPSFNMVTTPSYKVTNPPLAYDFSHNDHRSIQAFMWSRLMDTIDKLIGLLKSEPFDSSGESLWDRSLIYMATEFGRTRSRPEGATEMFGTGHDLNNGFMILSPMVRGNTVLGGVEPKTTLTYGFDPRTGAPEPGKMTSNEADIFSGILTAMGVDTSGSGLPDASAFRRT</sequence>
<dbReference type="EMBL" id="CP043494">
    <property type="protein sequence ID" value="WNG51634.1"/>
    <property type="molecule type" value="Genomic_DNA"/>
</dbReference>
<proteinExistence type="predicted"/>
<dbReference type="PROSITE" id="PS51257">
    <property type="entry name" value="PROKAR_LIPOPROTEIN"/>
    <property type="match status" value="1"/>
</dbReference>
<accession>A0ABY9X8A5</accession>
<evidence type="ECO:0000313" key="1">
    <source>
        <dbReference type="EMBL" id="WNG51634.1"/>
    </source>
</evidence>
<dbReference type="RefSeq" id="WP_395811909.1">
    <property type="nucleotide sequence ID" value="NZ_CP043494.1"/>
</dbReference>
<protein>
    <recommendedName>
        <fullName evidence="3">Tat (Twin-arginine translocation) pathway signal sequence domain protein</fullName>
    </recommendedName>
</protein>
<reference evidence="1 2" key="1">
    <citation type="submission" date="2019-08" db="EMBL/GenBank/DDBJ databases">
        <title>Archangium and Cystobacter genomes.</title>
        <authorList>
            <person name="Chen I.-C.K."/>
            <person name="Wielgoss S."/>
        </authorList>
    </citation>
    <scope>NUCLEOTIDE SEQUENCE [LARGE SCALE GENOMIC DNA]</scope>
    <source>
        <strain evidence="1 2">Cbm 6</strain>
    </source>
</reference>
<name>A0ABY9X8A5_9BACT</name>
<organism evidence="1 2">
    <name type="scientific">Archangium minus</name>
    <dbReference type="NCBI Taxonomy" id="83450"/>
    <lineage>
        <taxon>Bacteria</taxon>
        <taxon>Pseudomonadati</taxon>
        <taxon>Myxococcota</taxon>
        <taxon>Myxococcia</taxon>
        <taxon>Myxococcales</taxon>
        <taxon>Cystobacterineae</taxon>
        <taxon>Archangiaceae</taxon>
        <taxon>Archangium</taxon>
    </lineage>
</organism>
<gene>
    <name evidence="1" type="ORF">F0U60_51585</name>
</gene>
<evidence type="ECO:0000313" key="2">
    <source>
        <dbReference type="Proteomes" id="UP001611383"/>
    </source>
</evidence>
<keyword evidence="2" id="KW-1185">Reference proteome</keyword>
<dbReference type="Proteomes" id="UP001611383">
    <property type="component" value="Chromosome"/>
</dbReference>
<evidence type="ECO:0008006" key="3">
    <source>
        <dbReference type="Google" id="ProtNLM"/>
    </source>
</evidence>
<dbReference type="InterPro" id="IPR006311">
    <property type="entry name" value="TAT_signal"/>
</dbReference>
<dbReference type="PROSITE" id="PS51318">
    <property type="entry name" value="TAT"/>
    <property type="match status" value="1"/>
</dbReference>